<proteinExistence type="predicted"/>
<feature type="compositionally biased region" description="Polar residues" evidence="1">
    <location>
        <begin position="27"/>
        <end position="54"/>
    </location>
</feature>
<evidence type="ECO:0000256" key="1">
    <source>
        <dbReference type="SAM" id="MobiDB-lite"/>
    </source>
</evidence>
<accession>A0ABR3CCZ0</accession>
<feature type="domain" description="Gfd2/YDR514C-like C-terminal" evidence="2">
    <location>
        <begin position="97"/>
        <end position="277"/>
    </location>
</feature>
<dbReference type="InterPro" id="IPR012337">
    <property type="entry name" value="RNaseH-like_sf"/>
</dbReference>
<comment type="caution">
    <text evidence="3">The sequence shown here is derived from an EMBL/GenBank/DDBJ whole genome shotgun (WGS) entry which is preliminary data.</text>
</comment>
<dbReference type="SUPFAM" id="SSF53098">
    <property type="entry name" value="Ribonuclease H-like"/>
    <property type="match status" value="1"/>
</dbReference>
<feature type="region of interest" description="Disordered" evidence="1">
    <location>
        <begin position="1"/>
        <end position="59"/>
    </location>
</feature>
<feature type="region of interest" description="Disordered" evidence="1">
    <location>
        <begin position="93"/>
        <end position="114"/>
    </location>
</feature>
<dbReference type="RefSeq" id="XP_066631526.1">
    <property type="nucleotide sequence ID" value="XM_066777431.1"/>
</dbReference>
<reference evidence="3 4" key="1">
    <citation type="submission" date="2024-02" db="EMBL/GenBank/DDBJ databases">
        <title>De novo assembly and annotation of 12 fungi associated with fruit tree decline syndrome in Ontario, Canada.</title>
        <authorList>
            <person name="Sulman M."/>
            <person name="Ellouze W."/>
            <person name="Ilyukhin E."/>
        </authorList>
    </citation>
    <scope>NUCLEOTIDE SEQUENCE [LARGE SCALE GENOMIC DNA]</scope>
    <source>
        <strain evidence="3 4">FDS-637</strain>
    </source>
</reference>
<dbReference type="Pfam" id="PF21762">
    <property type="entry name" value="DEDDh_C"/>
    <property type="match status" value="1"/>
</dbReference>
<dbReference type="Proteomes" id="UP001430584">
    <property type="component" value="Unassembled WGS sequence"/>
</dbReference>
<dbReference type="GeneID" id="92010077"/>
<evidence type="ECO:0000259" key="2">
    <source>
        <dbReference type="Pfam" id="PF21762"/>
    </source>
</evidence>
<dbReference type="InterPro" id="IPR040151">
    <property type="entry name" value="Gfd2/YDR514C-like"/>
</dbReference>
<gene>
    <name evidence="3" type="ORF">SLS55_005992</name>
</gene>
<feature type="compositionally biased region" description="Polar residues" evidence="1">
    <location>
        <begin position="342"/>
        <end position="353"/>
    </location>
</feature>
<dbReference type="PANTHER" id="PTHR28083">
    <property type="entry name" value="GOOD FOR FULL DBP5 ACTIVITY PROTEIN 2"/>
    <property type="match status" value="1"/>
</dbReference>
<feature type="compositionally biased region" description="Pro residues" evidence="1">
    <location>
        <begin position="1"/>
        <end position="10"/>
    </location>
</feature>
<protein>
    <recommendedName>
        <fullName evidence="2">Gfd2/YDR514C-like C-terminal domain-containing protein</fullName>
    </recommendedName>
</protein>
<name>A0ABR3CCZ0_9PEZI</name>
<dbReference type="InterPro" id="IPR048519">
    <property type="entry name" value="Gfd2/YDR514C-like_C"/>
</dbReference>
<organism evidence="3 4">
    <name type="scientific">Diplodia seriata</name>
    <dbReference type="NCBI Taxonomy" id="420778"/>
    <lineage>
        <taxon>Eukaryota</taxon>
        <taxon>Fungi</taxon>
        <taxon>Dikarya</taxon>
        <taxon>Ascomycota</taxon>
        <taxon>Pezizomycotina</taxon>
        <taxon>Dothideomycetes</taxon>
        <taxon>Dothideomycetes incertae sedis</taxon>
        <taxon>Botryosphaeriales</taxon>
        <taxon>Botryosphaeriaceae</taxon>
        <taxon>Diplodia</taxon>
    </lineage>
</organism>
<sequence>MAPNNTPPTNKPVMSAKREDQVPTEASVPSNTQGDTQGKPSNGENASEELTTAPQPDFGLMNDRERMVWALNNDALIVSIDVEEYMGKSWRAPESVRERKPTTPTEIGISISDPLSMPTDSRLDVVQRIIQSKARHVRIKELTHLTNPQRGGYDVCKEGCEDHFQFGQTEFTSLLDAQQILREMLIMPRCPLEPERGMRPVALLLHDARGDTRSLRNLGLDLSEPAWSHIFIADTQLVAGRHPNGERIGLKRLMAKHDIRSDHHHNSGNDALRTLVAGLIYGIPLAVAQSGSSSSSSDHDEDEPESLTEQQPQPSDHDDEPESLTEQQPQTSDHDGDEPESLTEQQPQPSPMTLSEAVEDIRTRCKDVHQFASARTKGDFMFCGRCHSKRHLRADCNAKGIRCKRCGQGWHMTDVCIRVHVQSCKQNGPCPRGCFSG</sequence>
<evidence type="ECO:0000313" key="4">
    <source>
        <dbReference type="Proteomes" id="UP001430584"/>
    </source>
</evidence>
<dbReference type="EMBL" id="JAJVCZ030000006">
    <property type="protein sequence ID" value="KAL0258497.1"/>
    <property type="molecule type" value="Genomic_DNA"/>
</dbReference>
<evidence type="ECO:0000313" key="3">
    <source>
        <dbReference type="EMBL" id="KAL0258497.1"/>
    </source>
</evidence>
<keyword evidence="4" id="KW-1185">Reference proteome</keyword>
<feature type="region of interest" description="Disordered" evidence="1">
    <location>
        <begin position="289"/>
        <end position="355"/>
    </location>
</feature>
<dbReference type="PANTHER" id="PTHR28083:SF1">
    <property type="entry name" value="GOOD FOR FULL DBP5 ACTIVITY PROTEIN 2"/>
    <property type="match status" value="1"/>
</dbReference>